<comment type="caution">
    <text evidence="1">The sequence shown here is derived from an EMBL/GenBank/DDBJ whole genome shotgun (WGS) entry which is preliminary data.</text>
</comment>
<evidence type="ECO:0000313" key="2">
    <source>
        <dbReference type="Proteomes" id="UP000265520"/>
    </source>
</evidence>
<dbReference type="Proteomes" id="UP000265520">
    <property type="component" value="Unassembled WGS sequence"/>
</dbReference>
<accession>A0A392PUL2</accession>
<feature type="non-terminal residue" evidence="1">
    <location>
        <position position="1"/>
    </location>
</feature>
<keyword evidence="2" id="KW-1185">Reference proteome</keyword>
<reference evidence="1 2" key="1">
    <citation type="journal article" date="2018" name="Front. Plant Sci.">
        <title>Red Clover (Trifolium pratense) and Zigzag Clover (T. medium) - A Picture of Genomic Similarities and Differences.</title>
        <authorList>
            <person name="Dluhosova J."/>
            <person name="Istvanek J."/>
            <person name="Nedelnik J."/>
            <person name="Repkova J."/>
        </authorList>
    </citation>
    <scope>NUCLEOTIDE SEQUENCE [LARGE SCALE GENOMIC DNA]</scope>
    <source>
        <strain evidence="2">cv. 10/8</strain>
        <tissue evidence="1">Leaf</tissue>
    </source>
</reference>
<proteinExistence type="predicted"/>
<dbReference type="EMBL" id="LXQA010095177">
    <property type="protein sequence ID" value="MCI15140.1"/>
    <property type="molecule type" value="Genomic_DNA"/>
</dbReference>
<name>A0A392PUL2_9FABA</name>
<dbReference type="AlphaFoldDB" id="A0A392PUL2"/>
<protein>
    <submittedName>
        <fullName evidence="1">Uncharacterized protein</fullName>
    </submittedName>
</protein>
<dbReference type="PANTHER" id="PTHR47832">
    <property type="entry name" value="DNA PHOTOLYASE"/>
    <property type="match status" value="1"/>
</dbReference>
<evidence type="ECO:0000313" key="1">
    <source>
        <dbReference type="EMBL" id="MCI15140.1"/>
    </source>
</evidence>
<sequence>DFEKLRLHVTTPLQLSTLPGAEMELDWGDFPAYDDVKGFMAKNQHKSRDDWTLIKETSAETLLGREMLKSSESGERSYSFRQMQSRESNESVFVTQKGNVVGGGTYNVLNALAAYLRYLEGTAREDWQEYVVITLFLRFCFLWPIS</sequence>
<dbReference type="PANTHER" id="PTHR47832:SF1">
    <property type="entry name" value="DNA PHOTOLYASE"/>
    <property type="match status" value="1"/>
</dbReference>
<organism evidence="1 2">
    <name type="scientific">Trifolium medium</name>
    <dbReference type="NCBI Taxonomy" id="97028"/>
    <lineage>
        <taxon>Eukaryota</taxon>
        <taxon>Viridiplantae</taxon>
        <taxon>Streptophyta</taxon>
        <taxon>Embryophyta</taxon>
        <taxon>Tracheophyta</taxon>
        <taxon>Spermatophyta</taxon>
        <taxon>Magnoliopsida</taxon>
        <taxon>eudicotyledons</taxon>
        <taxon>Gunneridae</taxon>
        <taxon>Pentapetalae</taxon>
        <taxon>rosids</taxon>
        <taxon>fabids</taxon>
        <taxon>Fabales</taxon>
        <taxon>Fabaceae</taxon>
        <taxon>Papilionoideae</taxon>
        <taxon>50 kb inversion clade</taxon>
        <taxon>NPAAA clade</taxon>
        <taxon>Hologalegina</taxon>
        <taxon>IRL clade</taxon>
        <taxon>Trifolieae</taxon>
        <taxon>Trifolium</taxon>
    </lineage>
</organism>